<evidence type="ECO:0000313" key="2">
    <source>
        <dbReference type="Proteomes" id="UP000640583"/>
    </source>
</evidence>
<evidence type="ECO:0000313" key="1">
    <source>
        <dbReference type="EMBL" id="MBI1495392.1"/>
    </source>
</evidence>
<organism evidence="1 2">
    <name type="scientific">Halocynthiibacter styelae</name>
    <dbReference type="NCBI Taxonomy" id="2761955"/>
    <lineage>
        <taxon>Bacteria</taxon>
        <taxon>Pseudomonadati</taxon>
        <taxon>Pseudomonadota</taxon>
        <taxon>Alphaproteobacteria</taxon>
        <taxon>Rhodobacterales</taxon>
        <taxon>Paracoccaceae</taxon>
        <taxon>Halocynthiibacter</taxon>
    </lineage>
</organism>
<dbReference type="Pfam" id="PF06074">
    <property type="entry name" value="Portal_Mu"/>
    <property type="match status" value="1"/>
</dbReference>
<sequence>MPKETHTSNSVIGPDGLPIKYSLLTEEQAAPTTTGVRSPWVTGLAENLDPAKLAKLLKAADAGDNQDFLTLAEEMEERDGHYSAVLGQRKRAVSGIEPVVTPASDDQFDKDVSASVEDLIASPLFPDMVDDLLDGIAKGYSVVENIWQYGDKTWWPEDYLHRDPRHFQFDKETGRELRLRDDEDAEGKPLTPWTMIVHRPKLKSGLPVRGGLARIVAWSLMLKTYTLNDWAAFLEVFGMPLRLGKYDGQASDKEKRVLLRAVRDLGADAAAIIPKSMEVDFIECSGGKGTAVFAEMANFLDKQISKAVIGQTMTVDDGSSRSQSETHDNVRGDIKKADARQLATTINRDLIAPYVAFNFGVDVKPPVVSFPVEDPEDLKALSDNLSKLVPLGLRVARADVNKRMGFRVPEDDEPVLQIAPAVAATSEKAHACVNCGERHRASATQMDEDPLVHEALEHWEQDMTPIVAGVIELARASSGFDDFLARLDEHTPDVSRLGQRLAISMMKAKGDGLSDA</sequence>
<dbReference type="InterPro" id="IPR009279">
    <property type="entry name" value="Portal_Mu"/>
</dbReference>
<dbReference type="EMBL" id="JADCKQ010000019">
    <property type="protein sequence ID" value="MBI1495392.1"/>
    <property type="molecule type" value="Genomic_DNA"/>
</dbReference>
<proteinExistence type="predicted"/>
<accession>A0A8J7LRB6</accession>
<dbReference type="Proteomes" id="UP000640583">
    <property type="component" value="Unassembled WGS sequence"/>
</dbReference>
<protein>
    <submittedName>
        <fullName evidence="1">DUF935 domain-containing protein</fullName>
    </submittedName>
</protein>
<dbReference type="RefSeq" id="WP_228850094.1">
    <property type="nucleotide sequence ID" value="NZ_JADCKQ010000019.1"/>
</dbReference>
<name>A0A8J7LRB6_9RHOB</name>
<comment type="caution">
    <text evidence="1">The sequence shown here is derived from an EMBL/GenBank/DDBJ whole genome shotgun (WGS) entry which is preliminary data.</text>
</comment>
<keyword evidence="2" id="KW-1185">Reference proteome</keyword>
<reference evidence="1" key="1">
    <citation type="submission" date="2020-10" db="EMBL/GenBank/DDBJ databases">
        <title>Paenihalocynthiibacter styelae gen. nov., sp. nov., isolated from stalked sea squirt Styela clava.</title>
        <authorList>
            <person name="Kim Y.-O."/>
            <person name="Yoon J.-H."/>
        </authorList>
    </citation>
    <scope>NUCLEOTIDE SEQUENCE</scope>
    <source>
        <strain evidence="1">MYP1-1</strain>
    </source>
</reference>
<dbReference type="AlphaFoldDB" id="A0A8J7LRB6"/>
<gene>
    <name evidence="1" type="ORF">H1D41_17250</name>
</gene>